<evidence type="ECO:0008006" key="3">
    <source>
        <dbReference type="Google" id="ProtNLM"/>
    </source>
</evidence>
<comment type="caution">
    <text evidence="1">The sequence shown here is derived from an EMBL/GenBank/DDBJ whole genome shotgun (WGS) entry which is preliminary data.</text>
</comment>
<dbReference type="NCBIfam" id="NF040519">
    <property type="entry name" value="Sbal_3080_fam"/>
    <property type="match status" value="1"/>
</dbReference>
<organism evidence="1 2">
    <name type="scientific">Citrobacter amalonaticus</name>
    <dbReference type="NCBI Taxonomy" id="35703"/>
    <lineage>
        <taxon>Bacteria</taxon>
        <taxon>Pseudomonadati</taxon>
        <taxon>Pseudomonadota</taxon>
        <taxon>Gammaproteobacteria</taxon>
        <taxon>Enterobacterales</taxon>
        <taxon>Enterobacteriaceae</taxon>
        <taxon>Citrobacter</taxon>
    </lineage>
</organism>
<reference evidence="1" key="2">
    <citation type="submission" date="2022-05" db="EMBL/GenBank/DDBJ databases">
        <authorList>
            <consortium name="NCBI Pathogen Detection Project"/>
        </authorList>
    </citation>
    <scope>NUCLEOTIDE SEQUENCE</scope>
    <source>
        <strain evidence="1">CAV1698</strain>
    </source>
</reference>
<dbReference type="PROSITE" id="PS51257">
    <property type="entry name" value="PROKAR_LIPOPROTEIN"/>
    <property type="match status" value="1"/>
</dbReference>
<sequence length="141" mass="15900">MNKIILLPMVALGLAGCTSVKVTPLPKTELIDRICIQKNDAVKVSDLLSVVQQRLQYHQIRSEVFSTERPDNCHYIMNYTAYRTWDVVPYLSSADFTINRDGVMIASANFHLRAGGGLSLMKWRGTEYKINPVIDRLVGTN</sequence>
<dbReference type="Proteomes" id="UP000862426">
    <property type="component" value="Unassembled WGS sequence"/>
</dbReference>
<proteinExistence type="predicted"/>
<protein>
    <recommendedName>
        <fullName evidence="3">Lipoprotein</fullName>
    </recommendedName>
</protein>
<evidence type="ECO:0000313" key="2">
    <source>
        <dbReference type="Proteomes" id="UP000862426"/>
    </source>
</evidence>
<dbReference type="EMBL" id="DACYAJ020000005">
    <property type="protein sequence ID" value="HCD1254475.1"/>
    <property type="molecule type" value="Genomic_DNA"/>
</dbReference>
<name>A0A9C7QLI0_CITAM</name>
<gene>
    <name evidence="1" type="ORF">JD854_RS05310</name>
</gene>
<accession>A0A9C7QLI0</accession>
<reference evidence="1" key="1">
    <citation type="journal article" date="2018" name="Genome Biol.">
        <title>SKESA: strategic k-mer extension for scrupulous assemblies.</title>
        <authorList>
            <person name="Souvorov A."/>
            <person name="Agarwala R."/>
            <person name="Lipman D.J."/>
        </authorList>
    </citation>
    <scope>NUCLEOTIDE SEQUENCE</scope>
    <source>
        <strain evidence="1">CAV1698</strain>
    </source>
</reference>
<evidence type="ECO:0000313" key="1">
    <source>
        <dbReference type="EMBL" id="HCD1254475.1"/>
    </source>
</evidence>
<dbReference type="AlphaFoldDB" id="A0A9C7QLI0"/>